<accession>A0ABT6NUC9</accession>
<protein>
    <submittedName>
        <fullName evidence="7">Radical SAM protein</fullName>
    </submittedName>
</protein>
<reference evidence="7 8" key="1">
    <citation type="submission" date="2023-04" db="EMBL/GenBank/DDBJ databases">
        <title>The genome sequence of Polyangium sorediatum DSM14670.</title>
        <authorList>
            <person name="Zhang X."/>
        </authorList>
    </citation>
    <scope>NUCLEOTIDE SEQUENCE [LARGE SCALE GENOMIC DNA]</scope>
    <source>
        <strain evidence="7 8">DSM 14670</strain>
    </source>
</reference>
<name>A0ABT6NUC9_9BACT</name>
<proteinExistence type="predicted"/>
<keyword evidence="4" id="KW-0408">Iron</keyword>
<organism evidence="7 8">
    <name type="scientific">Polyangium sorediatum</name>
    <dbReference type="NCBI Taxonomy" id="889274"/>
    <lineage>
        <taxon>Bacteria</taxon>
        <taxon>Pseudomonadati</taxon>
        <taxon>Myxococcota</taxon>
        <taxon>Polyangia</taxon>
        <taxon>Polyangiales</taxon>
        <taxon>Polyangiaceae</taxon>
        <taxon>Polyangium</taxon>
    </lineage>
</organism>
<dbReference type="EMBL" id="JARZHI010000017">
    <property type="protein sequence ID" value="MDI1431950.1"/>
    <property type="molecule type" value="Genomic_DNA"/>
</dbReference>
<evidence type="ECO:0000259" key="6">
    <source>
        <dbReference type="PROSITE" id="PS51918"/>
    </source>
</evidence>
<evidence type="ECO:0000256" key="3">
    <source>
        <dbReference type="ARBA" id="ARBA00022723"/>
    </source>
</evidence>
<comment type="cofactor">
    <cofactor evidence="1">
        <name>[4Fe-4S] cluster</name>
        <dbReference type="ChEBI" id="CHEBI:49883"/>
    </cofactor>
</comment>
<dbReference type="PROSITE" id="PS51918">
    <property type="entry name" value="RADICAL_SAM"/>
    <property type="match status" value="2"/>
</dbReference>
<keyword evidence="8" id="KW-1185">Reference proteome</keyword>
<dbReference type="RefSeq" id="WP_136966489.1">
    <property type="nucleotide sequence ID" value="NZ_JARZHI010000017.1"/>
</dbReference>
<dbReference type="SMART" id="SM00729">
    <property type="entry name" value="Elp3"/>
    <property type="match status" value="1"/>
</dbReference>
<dbReference type="SFLD" id="SFLDG01067">
    <property type="entry name" value="SPASM/twitch_domain_containing"/>
    <property type="match status" value="1"/>
</dbReference>
<dbReference type="SUPFAM" id="SSF102114">
    <property type="entry name" value="Radical SAM enzymes"/>
    <property type="match status" value="2"/>
</dbReference>
<dbReference type="InterPro" id="IPR006638">
    <property type="entry name" value="Elp3/MiaA/NifB-like_rSAM"/>
</dbReference>
<comment type="caution">
    <text evidence="7">The sequence shown here is derived from an EMBL/GenBank/DDBJ whole genome shotgun (WGS) entry which is preliminary data.</text>
</comment>
<dbReference type="InterPro" id="IPR058240">
    <property type="entry name" value="rSAM_sf"/>
</dbReference>
<evidence type="ECO:0000256" key="2">
    <source>
        <dbReference type="ARBA" id="ARBA00022691"/>
    </source>
</evidence>
<dbReference type="InterPro" id="IPR007197">
    <property type="entry name" value="rSAM"/>
</dbReference>
<sequence>MSRIAIVFPPIRVSRDFIDYPYFADLGALQAAAVLRASGFEVDLVDALAMEGATLASHDDDAGYVRLGASLDKVLARVSAEADAVLVAYTPFHRPPSRDDLLGKLLAGLAAHRPDRPMVLADLYQSGQHVVDVPSSEILAAYPEVSVLIRYEAEGVLARVFSDLERQGRPQEPFALVPEEPPRLDDLPLPAWDLVDLPAYFAFHEATIRGLGRPHWAFPIDGTSAPILTSRGCPYRCVHCSSNPTARKDGELVAPKTQRRYAPAYLDRLLGDLAARGVRRVHLLDELVNVNERHFDAVLDLLEKHDLRFEIPNGVRADYVLPRHVEAMKDRMTTLSVSAESGVQRVVDEVVDKQLDLGAIKEAAKLAQAAALPMLVHFMIGLPGETKRDINGTLAFALDLFEETGAFPSVQFATPLPGTRLGAEAKKKGRALPVVNDWGPRFQQAPTIETDAFTEDDLRRFKWTFDQRIGASQGPKKVIMNVTYKCNNRCTFCATGTRTQFDGDLDRQRELLVKYRKLGVTLLDFDGGEPTLNPNLVRLVGFARRIGYERVNVTTNARMSSYEDYAKKLVHSGVTSILTSIHGPDAQTHAQNVGVAEAFDQTVAGVKHFVRLAPPGVELGANITLTKSNHKKLHDVAALVFDLGLRWFNIQFLTPFGRATSSVCPDTSVAAEETKRVIDDFRDRMKIQVINLPFCFMPGYEAFLLGDMLKLERHMLFVNNEEVNLFEYLRERRVKKAVCETCPHEVFCGGFYELEQVPEPTWLIRPEDLVRPIGADVPRPFARP</sequence>
<dbReference type="Proteomes" id="UP001160301">
    <property type="component" value="Unassembled WGS sequence"/>
</dbReference>
<dbReference type="InterPro" id="IPR023404">
    <property type="entry name" value="rSAM_horseshoe"/>
</dbReference>
<dbReference type="PANTHER" id="PTHR43409">
    <property type="entry name" value="ANAEROBIC MAGNESIUM-PROTOPORPHYRIN IX MONOMETHYL ESTER CYCLASE-RELATED"/>
    <property type="match status" value="1"/>
</dbReference>
<evidence type="ECO:0000256" key="4">
    <source>
        <dbReference type="ARBA" id="ARBA00023004"/>
    </source>
</evidence>
<dbReference type="Gene3D" id="3.20.20.70">
    <property type="entry name" value="Aldolase class I"/>
    <property type="match status" value="1"/>
</dbReference>
<feature type="domain" description="Radical SAM core" evidence="6">
    <location>
        <begin position="219"/>
        <end position="466"/>
    </location>
</feature>
<dbReference type="SFLD" id="SFLDG01082">
    <property type="entry name" value="B12-binding_domain_containing"/>
    <property type="match status" value="1"/>
</dbReference>
<dbReference type="Gene3D" id="3.80.30.20">
    <property type="entry name" value="tm_1862 like domain"/>
    <property type="match status" value="1"/>
</dbReference>
<evidence type="ECO:0000256" key="1">
    <source>
        <dbReference type="ARBA" id="ARBA00001966"/>
    </source>
</evidence>
<dbReference type="PANTHER" id="PTHR43409:SF7">
    <property type="entry name" value="BLL1977 PROTEIN"/>
    <property type="match status" value="1"/>
</dbReference>
<keyword evidence="2" id="KW-0949">S-adenosyl-L-methionine</keyword>
<evidence type="ECO:0000313" key="7">
    <source>
        <dbReference type="EMBL" id="MDI1431950.1"/>
    </source>
</evidence>
<dbReference type="Pfam" id="PF04055">
    <property type="entry name" value="Radical_SAM"/>
    <property type="match status" value="2"/>
</dbReference>
<evidence type="ECO:0000256" key="5">
    <source>
        <dbReference type="ARBA" id="ARBA00023014"/>
    </source>
</evidence>
<dbReference type="SFLD" id="SFLDS00029">
    <property type="entry name" value="Radical_SAM"/>
    <property type="match status" value="2"/>
</dbReference>
<keyword evidence="3" id="KW-0479">Metal-binding</keyword>
<dbReference type="InterPro" id="IPR013785">
    <property type="entry name" value="Aldolase_TIM"/>
</dbReference>
<dbReference type="InterPro" id="IPR051198">
    <property type="entry name" value="BchE-like"/>
</dbReference>
<evidence type="ECO:0000313" key="8">
    <source>
        <dbReference type="Proteomes" id="UP001160301"/>
    </source>
</evidence>
<gene>
    <name evidence="7" type="ORF">QHF89_20805</name>
</gene>
<feature type="domain" description="Radical SAM core" evidence="6">
    <location>
        <begin position="472"/>
        <end position="684"/>
    </location>
</feature>
<keyword evidence="5" id="KW-0411">Iron-sulfur</keyword>
<dbReference type="CDD" id="cd01335">
    <property type="entry name" value="Radical_SAM"/>
    <property type="match status" value="2"/>
</dbReference>